<dbReference type="PRINTS" id="PR00722">
    <property type="entry name" value="CHYMOTRYPSIN"/>
</dbReference>
<dbReference type="AlphaFoldDB" id="A0A8R2AS66"/>
<dbReference type="Proteomes" id="UP000005204">
    <property type="component" value="Unassembled WGS sequence"/>
</dbReference>
<reference evidence="11" key="2">
    <citation type="submission" date="2022-06" db="UniProtKB">
        <authorList>
            <consortium name="EnsemblMetazoa"/>
        </authorList>
    </citation>
    <scope>IDENTIFICATION</scope>
    <source>
        <strain evidence="11">p50T (Dazao)</strain>
    </source>
</reference>
<dbReference type="PANTHER" id="PTHR24252">
    <property type="entry name" value="ACROSIN-RELATED"/>
    <property type="match status" value="1"/>
</dbReference>
<dbReference type="CDD" id="cd00190">
    <property type="entry name" value="Tryp_SPc"/>
    <property type="match status" value="1"/>
</dbReference>
<feature type="region of interest" description="Disordered" evidence="8">
    <location>
        <begin position="291"/>
        <end position="333"/>
    </location>
</feature>
<keyword evidence="2" id="KW-0800">Toxin</keyword>
<dbReference type="GeneID" id="101740293"/>
<keyword evidence="6" id="KW-1205">Fibrinolytic toxin</keyword>
<proteinExistence type="predicted"/>
<keyword evidence="12" id="KW-1185">Reference proteome</keyword>
<comment type="function">
    <text evidence="5">Fibrinolytic activity; shows preferential cleavage of Arg-Gly bonds in all three fibrinogen chains. Contact with the caterpillars causes severe bleeding, due the anticoagulant effect of the protein.</text>
</comment>
<keyword evidence="7" id="KW-0720">Serine protease</keyword>
<dbReference type="PROSITE" id="PS00134">
    <property type="entry name" value="TRYPSIN_HIS"/>
    <property type="match status" value="1"/>
</dbReference>
<dbReference type="PANTHER" id="PTHR24252:SF7">
    <property type="entry name" value="HYALIN"/>
    <property type="match status" value="1"/>
</dbReference>
<evidence type="ECO:0000256" key="4">
    <source>
        <dbReference type="ARBA" id="ARBA00023240"/>
    </source>
</evidence>
<feature type="compositionally biased region" description="Acidic residues" evidence="8">
    <location>
        <begin position="311"/>
        <end position="332"/>
    </location>
</feature>
<dbReference type="PROSITE" id="PS00135">
    <property type="entry name" value="TRYPSIN_SER"/>
    <property type="match status" value="1"/>
</dbReference>
<evidence type="ECO:0000256" key="8">
    <source>
        <dbReference type="SAM" id="MobiDB-lite"/>
    </source>
</evidence>
<evidence type="ECO:0000256" key="7">
    <source>
        <dbReference type="RuleBase" id="RU363034"/>
    </source>
</evidence>
<evidence type="ECO:0000256" key="9">
    <source>
        <dbReference type="SAM" id="SignalP"/>
    </source>
</evidence>
<dbReference type="InterPro" id="IPR043504">
    <property type="entry name" value="Peptidase_S1_PA_chymotrypsin"/>
</dbReference>
<dbReference type="Gene3D" id="2.40.10.10">
    <property type="entry name" value="Trypsin-like serine proteases"/>
    <property type="match status" value="1"/>
</dbReference>
<dbReference type="OrthoDB" id="5597713at2759"/>
<dbReference type="RefSeq" id="XP_004928997.1">
    <property type="nucleotide sequence ID" value="XM_004928940.4"/>
</dbReference>
<evidence type="ECO:0000256" key="2">
    <source>
        <dbReference type="ARBA" id="ARBA00022656"/>
    </source>
</evidence>
<dbReference type="FunFam" id="2.40.10.10:FF:000068">
    <property type="entry name" value="transmembrane protease serine 2"/>
    <property type="match status" value="1"/>
</dbReference>
<dbReference type="InterPro" id="IPR001254">
    <property type="entry name" value="Trypsin_dom"/>
</dbReference>
<keyword evidence="9" id="KW-0732">Signal</keyword>
<dbReference type="SUPFAM" id="SSF50494">
    <property type="entry name" value="Trypsin-like serine proteases"/>
    <property type="match status" value="1"/>
</dbReference>
<comment type="subcellular location">
    <subcellularLocation>
        <location evidence="1">Secreted</location>
        <location evidence="1">Extracellular space</location>
    </subcellularLocation>
</comment>
<dbReference type="KEGG" id="bmor:101740293"/>
<dbReference type="InterPro" id="IPR009003">
    <property type="entry name" value="Peptidase_S1_PA"/>
</dbReference>
<keyword evidence="7" id="KW-0645">Protease</keyword>
<keyword evidence="7" id="KW-0378">Hydrolase</keyword>
<dbReference type="GO" id="GO:0090729">
    <property type="term" value="F:toxin activity"/>
    <property type="evidence" value="ECO:0007669"/>
    <property type="project" value="UniProtKB-KW"/>
</dbReference>
<dbReference type="InterPro" id="IPR001314">
    <property type="entry name" value="Peptidase_S1A"/>
</dbReference>
<feature type="compositionally biased region" description="Low complexity" evidence="8">
    <location>
        <begin position="299"/>
        <end position="310"/>
    </location>
</feature>
<sequence>MLGSSGLLFLLVLCGQSLSQKVKPYFIEDINKDVDTTNLRIVSGWEATPGQHPHHAALRMVDPTGGVFACGGSIVHREWVITAAHCVAGRITVVIRAGVTNLTTPEYISESTEWYNYPTYDDTRPNLVQPNDISLLRLHRPVVFTRYLQPIRVQSSADAFRNYDGLTVYASGHGRLWTNGATPEVLNWVYLRAVANPTCALNFGTLITPNAICARFFNVTSQSTCQGDSGGPLVHVDPQGVPILIGVTSFVAGGEFGCHSGFPAGFIRPGPFHDWFYRVSGVDFENLDHDEVTEEPEPETTTSPPTTVTPEPEEEEESGEDSEEDSEEDPDLSELLKKLEVKVKVKVKVNKFKLKKKVHVKKRIPARSH</sequence>
<evidence type="ECO:0000259" key="10">
    <source>
        <dbReference type="PROSITE" id="PS50240"/>
    </source>
</evidence>
<keyword evidence="4" id="KW-1199">Hemostasis impairing toxin</keyword>
<name>A0A8R2AS66_BOMMO</name>
<dbReference type="EnsemblMetazoa" id="XM_004928940.3">
    <property type="protein sequence ID" value="XP_004928997.1"/>
    <property type="gene ID" value="LOC101740293"/>
</dbReference>
<keyword evidence="3" id="KW-1015">Disulfide bond</keyword>
<evidence type="ECO:0000256" key="6">
    <source>
        <dbReference type="ARBA" id="ARBA00084094"/>
    </source>
</evidence>
<protein>
    <recommendedName>
        <fullName evidence="10">Peptidase S1 domain-containing protein</fullName>
    </recommendedName>
</protein>
<dbReference type="InterPro" id="IPR018114">
    <property type="entry name" value="TRYPSIN_HIS"/>
</dbReference>
<evidence type="ECO:0000256" key="3">
    <source>
        <dbReference type="ARBA" id="ARBA00023157"/>
    </source>
</evidence>
<evidence type="ECO:0000256" key="1">
    <source>
        <dbReference type="ARBA" id="ARBA00004239"/>
    </source>
</evidence>
<dbReference type="GO" id="GO:0006508">
    <property type="term" value="P:proteolysis"/>
    <property type="evidence" value="ECO:0007669"/>
    <property type="project" value="UniProtKB-KW"/>
</dbReference>
<feature type="chain" id="PRO_5035776534" description="Peptidase S1 domain-containing protein" evidence="9">
    <location>
        <begin position="20"/>
        <end position="369"/>
    </location>
</feature>
<dbReference type="GO" id="GO:0004252">
    <property type="term" value="F:serine-type endopeptidase activity"/>
    <property type="evidence" value="ECO:0007669"/>
    <property type="project" value="InterPro"/>
</dbReference>
<organism evidence="11 12">
    <name type="scientific">Bombyx mori</name>
    <name type="common">Silk moth</name>
    <dbReference type="NCBI Taxonomy" id="7091"/>
    <lineage>
        <taxon>Eukaryota</taxon>
        <taxon>Metazoa</taxon>
        <taxon>Ecdysozoa</taxon>
        <taxon>Arthropoda</taxon>
        <taxon>Hexapoda</taxon>
        <taxon>Insecta</taxon>
        <taxon>Pterygota</taxon>
        <taxon>Neoptera</taxon>
        <taxon>Endopterygota</taxon>
        <taxon>Lepidoptera</taxon>
        <taxon>Glossata</taxon>
        <taxon>Ditrysia</taxon>
        <taxon>Bombycoidea</taxon>
        <taxon>Bombycidae</taxon>
        <taxon>Bombycinae</taxon>
        <taxon>Bombyx</taxon>
    </lineage>
</organism>
<dbReference type="PROSITE" id="PS50240">
    <property type="entry name" value="TRYPSIN_DOM"/>
    <property type="match status" value="1"/>
</dbReference>
<feature type="signal peptide" evidence="9">
    <location>
        <begin position="1"/>
        <end position="19"/>
    </location>
</feature>
<feature type="domain" description="Peptidase S1" evidence="10">
    <location>
        <begin position="41"/>
        <end position="281"/>
    </location>
</feature>
<dbReference type="GO" id="GO:0005576">
    <property type="term" value="C:extracellular region"/>
    <property type="evidence" value="ECO:0007669"/>
    <property type="project" value="UniProtKB-SubCell"/>
</dbReference>
<reference evidence="12" key="1">
    <citation type="journal article" date="2008" name="Insect Biochem. Mol. Biol.">
        <title>The genome of a lepidopteran model insect, the silkworm Bombyx mori.</title>
        <authorList>
            <consortium name="International Silkworm Genome Consortium"/>
        </authorList>
    </citation>
    <scope>NUCLEOTIDE SEQUENCE [LARGE SCALE GENOMIC DNA]</scope>
    <source>
        <strain evidence="12">p50T</strain>
    </source>
</reference>
<evidence type="ECO:0000313" key="12">
    <source>
        <dbReference type="Proteomes" id="UP000005204"/>
    </source>
</evidence>
<dbReference type="SMART" id="SM00020">
    <property type="entry name" value="Tryp_SPc"/>
    <property type="match status" value="1"/>
</dbReference>
<evidence type="ECO:0000256" key="5">
    <source>
        <dbReference type="ARBA" id="ARBA00055534"/>
    </source>
</evidence>
<dbReference type="Pfam" id="PF00089">
    <property type="entry name" value="Trypsin"/>
    <property type="match status" value="1"/>
</dbReference>
<evidence type="ECO:0000313" key="11">
    <source>
        <dbReference type="EnsemblMetazoa" id="XP_004928997.1"/>
    </source>
</evidence>
<dbReference type="InterPro" id="IPR033116">
    <property type="entry name" value="TRYPSIN_SER"/>
</dbReference>
<accession>A0A8R2AS66</accession>